<proteinExistence type="predicted"/>
<dbReference type="SUPFAM" id="SSF49785">
    <property type="entry name" value="Galactose-binding domain-like"/>
    <property type="match status" value="1"/>
</dbReference>
<dbReference type="Gene3D" id="2.60.120.260">
    <property type="entry name" value="Galactose-binding domain-like"/>
    <property type="match status" value="1"/>
</dbReference>
<dbReference type="SMART" id="SM00939">
    <property type="entry name" value="PepX_C"/>
    <property type="match status" value="1"/>
</dbReference>
<feature type="region of interest" description="Disordered" evidence="2">
    <location>
        <begin position="80"/>
        <end position="101"/>
    </location>
</feature>
<name>A0A0H5RH76_9MYCO</name>
<reference evidence="5" key="1">
    <citation type="submission" date="2015-07" db="EMBL/GenBank/DDBJ databases">
        <authorList>
            <person name="Urmite Genomes"/>
        </authorList>
    </citation>
    <scope>NUCLEOTIDE SEQUENCE [LARGE SCALE GENOMIC DNA]</scope>
    <source>
        <strain evidence="5">type strain: ATCC 49404</strain>
    </source>
</reference>
<dbReference type="AlphaFoldDB" id="A0A0H5RH76"/>
<feature type="region of interest" description="Disordered" evidence="2">
    <location>
        <begin position="116"/>
        <end position="140"/>
    </location>
</feature>
<evidence type="ECO:0000256" key="2">
    <source>
        <dbReference type="SAM" id="MobiDB-lite"/>
    </source>
</evidence>
<protein>
    <submittedName>
        <fullName evidence="4">X-Pro dipeptidyl-peptidase (S15 family)</fullName>
    </submittedName>
</protein>
<feature type="compositionally biased region" description="Low complexity" evidence="2">
    <location>
        <begin position="35"/>
        <end position="55"/>
    </location>
</feature>
<dbReference type="Proteomes" id="UP000199147">
    <property type="component" value="Unassembled WGS sequence"/>
</dbReference>
<feature type="compositionally biased region" description="Low complexity" evidence="2">
    <location>
        <begin position="131"/>
        <end position="140"/>
    </location>
</feature>
<dbReference type="SUPFAM" id="SSF53474">
    <property type="entry name" value="alpha/beta-Hydrolases"/>
    <property type="match status" value="1"/>
</dbReference>
<dbReference type="EMBL" id="CWKH01000001">
    <property type="protein sequence ID" value="CRZ13530.1"/>
    <property type="molecule type" value="Genomic_DNA"/>
</dbReference>
<gene>
    <name evidence="4" type="ORF">BN2156_00367</name>
</gene>
<evidence type="ECO:0000256" key="1">
    <source>
        <dbReference type="ARBA" id="ARBA00022801"/>
    </source>
</evidence>
<accession>A0A0H5RH76</accession>
<dbReference type="Pfam" id="PF02129">
    <property type="entry name" value="Peptidase_S15"/>
    <property type="match status" value="1"/>
</dbReference>
<dbReference type="STRING" id="146018.BN2156_00367"/>
<dbReference type="InterPro" id="IPR008979">
    <property type="entry name" value="Galactose-bd-like_sf"/>
</dbReference>
<dbReference type="RefSeq" id="WP_090509621.1">
    <property type="nucleotide sequence ID" value="NZ_CWKH01000001.1"/>
</dbReference>
<keyword evidence="5" id="KW-1185">Reference proteome</keyword>
<dbReference type="Gene3D" id="3.40.50.1820">
    <property type="entry name" value="alpha/beta hydrolase"/>
    <property type="match status" value="2"/>
</dbReference>
<dbReference type="OrthoDB" id="9804819at2"/>
<feature type="region of interest" description="Disordered" evidence="2">
    <location>
        <begin position="35"/>
        <end position="68"/>
    </location>
</feature>
<evidence type="ECO:0000313" key="5">
    <source>
        <dbReference type="Proteomes" id="UP000199147"/>
    </source>
</evidence>
<keyword evidence="1" id="KW-0378">Hydrolase</keyword>
<organism evidence="4 5">
    <name type="scientific">Mycolicibacterium neworleansense</name>
    <dbReference type="NCBI Taxonomy" id="146018"/>
    <lineage>
        <taxon>Bacteria</taxon>
        <taxon>Bacillati</taxon>
        <taxon>Actinomycetota</taxon>
        <taxon>Actinomycetes</taxon>
        <taxon>Mycobacteriales</taxon>
        <taxon>Mycobacteriaceae</taxon>
        <taxon>Mycolicibacterium</taxon>
    </lineage>
</organism>
<dbReference type="InterPro" id="IPR029058">
    <property type="entry name" value="AB_hydrolase_fold"/>
</dbReference>
<dbReference type="GO" id="GO:0008239">
    <property type="term" value="F:dipeptidyl-peptidase activity"/>
    <property type="evidence" value="ECO:0007669"/>
    <property type="project" value="InterPro"/>
</dbReference>
<sequence precursor="true">MGAAKYVGRVGGLAVALGVGSAVVLGGQVLGAPVASASPGDTSSGSTSSPTAGKGPAKDRPSARSLRQATVRAAIKDRAAKLGESGRHRVGATTPKSQLAQTIADRLSDARANIETGSNRHDAAAADDTDTPGPAKPAASPKAIETLRGLSFTGPNLPRPLRDQAQPPGGAATVAAVEAGVVDEPAPAPVPGLIAAVVNNIATTLAGNSPTAPRTDSPAEWVLLAAARREFSTAAVAPSAATTTDGITATPSVVIVDGIINGSTGATSSSGLPLTYTVVGAPSAGGKVRLNSANGTFTFLPYATVVDNDGTEQFTVLVAETTPFDAALQQIPVVGSFVPQVLVVVHQIPVVNDVLAPLIGDSEVVAVNVDVGALAPGDTPVAYTYKVTSFDGTQISMNWFPASGLQAGEEAPTIFSGAGLSSAGDTNPYTGGPTGVGTFRDNGYNVVTWDSRGEHDSGGILQLDNPFFEGRDVSALIDYVAKRPGTQLDAANDPRMGMVGPSYGGGIQWVAAGTDNRIDAIVPTISWNSLNSSLYPNEAFKTSYAALLLLSLVTSGANINTQLYSGILTGGLLGILTPEQQALLASSGPTALVNKVTAPTLIIQGTVDVLFPLQQAMDNAQILDANGVPVKMVWFCGGHGNCETPPGDSAEMVQTATLSWLDTYVKHKGENVDGSLADSLPTFGWIDQNGDHYTSDLLPTDPNFTGTPVTASGSGGLLGIVPILGGSGPGAAGIPFGLGDGTKAINAVNTTVTAPSDTATQIVGAPELTMTYSGIGTSRHVYAQIVDDQTGQVIGNVVTPIPVTLDGKEHTVTIPMEAVAYTLEPGHTATVQITTSATPFLNFTQFGVINISDVEVSLPTVGDGADAQLASDAAQEVVSV</sequence>
<dbReference type="InterPro" id="IPR013736">
    <property type="entry name" value="Xaa-Pro_dipept_C"/>
</dbReference>
<evidence type="ECO:0000259" key="3">
    <source>
        <dbReference type="SMART" id="SM00939"/>
    </source>
</evidence>
<dbReference type="InterPro" id="IPR000383">
    <property type="entry name" value="Xaa-Pro-like_dom"/>
</dbReference>
<evidence type="ECO:0000313" key="4">
    <source>
        <dbReference type="EMBL" id="CRZ13530.1"/>
    </source>
</evidence>
<feature type="domain" description="Xaa-Pro dipeptidyl-peptidase C-terminal" evidence="3">
    <location>
        <begin position="658"/>
        <end position="859"/>
    </location>
</feature>